<gene>
    <name evidence="1" type="ORF">SLAV_01360</name>
</gene>
<name>A0A2K8P633_STRLA</name>
<keyword evidence="2" id="KW-1185">Reference proteome</keyword>
<proteinExistence type="predicted"/>
<dbReference type="Proteomes" id="UP000231791">
    <property type="component" value="Chromosome"/>
</dbReference>
<accession>A0A2K8P633</accession>
<sequence length="67" mass="6905">MDLEDSCSASLVFAGLDGELVVRAVRSPLGLVCITGRGRGAEWVVPGLWAVRASVSTTVITGGCSRV</sequence>
<evidence type="ECO:0000313" key="1">
    <source>
        <dbReference type="EMBL" id="ATZ22201.1"/>
    </source>
</evidence>
<protein>
    <submittedName>
        <fullName evidence="1">Uncharacterized protein</fullName>
    </submittedName>
</protein>
<dbReference type="AlphaFoldDB" id="A0A2K8P633"/>
<reference evidence="1 2" key="1">
    <citation type="submission" date="2017-11" db="EMBL/GenBank/DDBJ databases">
        <title>Complete genome sequence of Streptomyces lavendulae subsp. lavendulae CCM 3239 (formerly 'Streptomyces aureofaciens CCM 3239'), the producer of the angucycline-type antibiotic auricin.</title>
        <authorList>
            <person name="Busche T."/>
            <person name="Novakova R."/>
            <person name="Al'Dilaimi A."/>
            <person name="Homerova D."/>
            <person name="Feckova L."/>
            <person name="Rezuchova B."/>
            <person name="Mingyar E."/>
            <person name="Csolleiova D."/>
            <person name="Bekeova C."/>
            <person name="Winkler A."/>
            <person name="Sevcikova B."/>
            <person name="Kalinowski J."/>
            <person name="Kormanec J."/>
            <person name="Ruckert C."/>
        </authorList>
    </citation>
    <scope>NUCLEOTIDE SEQUENCE [LARGE SCALE GENOMIC DNA]</scope>
    <source>
        <strain evidence="1 2">CCM 3239</strain>
    </source>
</reference>
<dbReference type="EMBL" id="CP024985">
    <property type="protein sequence ID" value="ATZ22201.1"/>
    <property type="molecule type" value="Genomic_DNA"/>
</dbReference>
<organism evidence="1 2">
    <name type="scientific">Streptomyces lavendulae subsp. lavendulae</name>
    <dbReference type="NCBI Taxonomy" id="58340"/>
    <lineage>
        <taxon>Bacteria</taxon>
        <taxon>Bacillati</taxon>
        <taxon>Actinomycetota</taxon>
        <taxon>Actinomycetes</taxon>
        <taxon>Kitasatosporales</taxon>
        <taxon>Streptomycetaceae</taxon>
        <taxon>Streptomyces</taxon>
    </lineage>
</organism>
<evidence type="ECO:0000313" key="2">
    <source>
        <dbReference type="Proteomes" id="UP000231791"/>
    </source>
</evidence>
<dbReference type="KEGG" id="slx:SLAV_01360"/>